<protein>
    <submittedName>
        <fullName evidence="3">Haloalkane dehalogenase</fullName>
    </submittedName>
</protein>
<sequence>MAGTGRPRWVDDELFPFESRFVAIDGHTVHYVDEGSGPTLLLLHGNPTWSFVYRDAIRALRDEFRCVALDYPGFGLSSPRPGYRYLPEEHAQVVTAFVDALALSGVTLVAQDWGGPIGLATVEQRPAAFEGLVLANTWGWPVTGDLPFEAVSHLLGGPLGRLLVRQFNLFVNAMIPAGHRLRKPTADEMAHYRKALATRNRRDASAVLPRRITASRAFLACVEAGLPALASLPTLIVWGDGDFAFREKERQRWEQIFADHHTVILEGAGHFVQSDAPGLFAAAIRDWRSAPDGRRTPPTRRGARRETPTES</sequence>
<dbReference type="PANTHER" id="PTHR43194">
    <property type="entry name" value="HYDROLASE ALPHA/BETA FOLD FAMILY"/>
    <property type="match status" value="1"/>
</dbReference>
<dbReference type="Gene3D" id="3.40.50.1820">
    <property type="entry name" value="alpha/beta hydrolase"/>
    <property type="match status" value="1"/>
</dbReference>
<evidence type="ECO:0000313" key="3">
    <source>
        <dbReference type="EMBL" id="RVX47298.1"/>
    </source>
</evidence>
<keyword evidence="4" id="KW-1185">Reference proteome</keyword>
<gene>
    <name evidence="3" type="ORF">EDD27_10228</name>
</gene>
<evidence type="ECO:0000256" key="1">
    <source>
        <dbReference type="SAM" id="MobiDB-lite"/>
    </source>
</evidence>
<dbReference type="PANTHER" id="PTHR43194:SF2">
    <property type="entry name" value="PEROXISOMAL MEMBRANE PROTEIN LPX1"/>
    <property type="match status" value="1"/>
</dbReference>
<dbReference type="PRINTS" id="PR00111">
    <property type="entry name" value="ABHYDROLASE"/>
</dbReference>
<dbReference type="InterPro" id="IPR000639">
    <property type="entry name" value="Epox_hydrolase-like"/>
</dbReference>
<dbReference type="AlphaFoldDB" id="A0A438MNH4"/>
<feature type="domain" description="AB hydrolase-1" evidence="2">
    <location>
        <begin position="38"/>
        <end position="277"/>
    </location>
</feature>
<reference evidence="3 4" key="1">
    <citation type="submission" date="2019-01" db="EMBL/GenBank/DDBJ databases">
        <title>Sequencing the genomes of 1000 actinobacteria strains.</title>
        <authorList>
            <person name="Klenk H.-P."/>
        </authorList>
    </citation>
    <scope>NUCLEOTIDE SEQUENCE [LARGE SCALE GENOMIC DNA]</scope>
    <source>
        <strain evidence="3 4">DSM 43925</strain>
    </source>
</reference>
<dbReference type="SUPFAM" id="SSF53474">
    <property type="entry name" value="alpha/beta-Hydrolases"/>
    <property type="match status" value="1"/>
</dbReference>
<feature type="region of interest" description="Disordered" evidence="1">
    <location>
        <begin position="289"/>
        <end position="311"/>
    </location>
</feature>
<proteinExistence type="predicted"/>
<dbReference type="RefSeq" id="WP_241564666.1">
    <property type="nucleotide sequence ID" value="NZ_SAUN01000001.1"/>
</dbReference>
<comment type="caution">
    <text evidence="3">The sequence shown here is derived from an EMBL/GenBank/DDBJ whole genome shotgun (WGS) entry which is preliminary data.</text>
</comment>
<dbReference type="GO" id="GO:0003824">
    <property type="term" value="F:catalytic activity"/>
    <property type="evidence" value="ECO:0007669"/>
    <property type="project" value="InterPro"/>
</dbReference>
<dbReference type="Pfam" id="PF00561">
    <property type="entry name" value="Abhydrolase_1"/>
    <property type="match status" value="1"/>
</dbReference>
<dbReference type="InterPro" id="IPR029058">
    <property type="entry name" value="AB_hydrolase_fold"/>
</dbReference>
<dbReference type="EMBL" id="SAUN01000001">
    <property type="protein sequence ID" value="RVX47298.1"/>
    <property type="molecule type" value="Genomic_DNA"/>
</dbReference>
<accession>A0A438MNH4</accession>
<dbReference type="InterPro" id="IPR050228">
    <property type="entry name" value="Carboxylesterase_BioH"/>
</dbReference>
<evidence type="ECO:0000313" key="4">
    <source>
        <dbReference type="Proteomes" id="UP000284824"/>
    </source>
</evidence>
<dbReference type="PRINTS" id="PR00412">
    <property type="entry name" value="EPOXHYDRLASE"/>
</dbReference>
<dbReference type="Proteomes" id="UP000284824">
    <property type="component" value="Unassembled WGS sequence"/>
</dbReference>
<evidence type="ECO:0000259" key="2">
    <source>
        <dbReference type="Pfam" id="PF00561"/>
    </source>
</evidence>
<dbReference type="InterPro" id="IPR000073">
    <property type="entry name" value="AB_hydrolase_1"/>
</dbReference>
<name>A0A438MNH4_9ACTN</name>
<organism evidence="3 4">
    <name type="scientific">Nonomuraea polychroma</name>
    <dbReference type="NCBI Taxonomy" id="46176"/>
    <lineage>
        <taxon>Bacteria</taxon>
        <taxon>Bacillati</taxon>
        <taxon>Actinomycetota</taxon>
        <taxon>Actinomycetes</taxon>
        <taxon>Streptosporangiales</taxon>
        <taxon>Streptosporangiaceae</taxon>
        <taxon>Nonomuraea</taxon>
    </lineage>
</organism>